<evidence type="ECO:0000313" key="2">
    <source>
        <dbReference type="EMBL" id="RHC03371.1"/>
    </source>
</evidence>
<name>A0A411ZHG1_9FIRM</name>
<protein>
    <submittedName>
        <fullName evidence="1">Uncharacterized protein</fullName>
    </submittedName>
</protein>
<comment type="caution">
    <text evidence="1">The sequence shown here is derived from an EMBL/GenBank/DDBJ whole genome shotgun (WGS) entry which is preliminary data.</text>
</comment>
<accession>A0A411ZHG1</accession>
<reference evidence="3 4" key="1">
    <citation type="submission" date="2018-08" db="EMBL/GenBank/DDBJ databases">
        <title>A genome reference for cultivated species of the human gut microbiota.</title>
        <authorList>
            <person name="Zou Y."/>
            <person name="Xue W."/>
            <person name="Luo G."/>
        </authorList>
    </citation>
    <scope>NUCLEOTIDE SEQUENCE [LARGE SCALE GENOMIC DNA]</scope>
    <source>
        <strain evidence="1 4">AF29-2BH</strain>
        <strain evidence="2 3">AM37-4AC</strain>
    </source>
</reference>
<dbReference type="EMBL" id="QRSS01000035">
    <property type="protein sequence ID" value="RGQ02278.1"/>
    <property type="molecule type" value="Genomic_DNA"/>
</dbReference>
<proteinExistence type="predicted"/>
<sequence length="454" mass="51313">MGKYKYSKTEQQINDVLKYHDDELKKLKAARPSTSELDRRIQESEDLLRMLGHTEMPTVSKREEPKQVMVIPSWENLCSEAENVVGTGNALESIFTEAELKANTQEIRMLNVEYNQLHRLDKYDITISIAAGLLGAAIDILLVGIPKKTPEGVKGGPLSNYVRDWFDKQFPEEEMEKLANSKVSKVPYDAQDNRNTAIHVEGLSAYYHRLLSLGHDPLLGLIFGVADILTGRMTTIDKTGKIVSQVMENYADRKETDIFAAIAKQIIHFKSDITTSMGLPAPMMGLFNFLQFGKIGDYEQTISEIVQGMYYEGYDFIHFCTLSIPVMIVEVVTRIGYAFKHIKEGYSVKESIPFSMNREKHPKLATMLFIGHSAATAVNAGKVYFTQNPMAINYPQWIAFAKYSYKQLKWVLIDKPNARDAYVSGRLNEQLAKVLGNVNATFDEISANYIVVFD</sequence>
<dbReference type="EMBL" id="QSHL01000014">
    <property type="protein sequence ID" value="RHC03371.1"/>
    <property type="molecule type" value="Genomic_DNA"/>
</dbReference>
<dbReference type="Proteomes" id="UP000283585">
    <property type="component" value="Unassembled WGS sequence"/>
</dbReference>
<dbReference type="AlphaFoldDB" id="A0A411ZHG1"/>
<evidence type="ECO:0000313" key="1">
    <source>
        <dbReference type="EMBL" id="RGQ02278.1"/>
    </source>
</evidence>
<evidence type="ECO:0000313" key="4">
    <source>
        <dbReference type="Proteomes" id="UP000283585"/>
    </source>
</evidence>
<gene>
    <name evidence="2" type="ORF">DW859_15045</name>
    <name evidence="1" type="ORF">DWZ12_16120</name>
</gene>
<evidence type="ECO:0000313" key="3">
    <source>
        <dbReference type="Proteomes" id="UP000265808"/>
    </source>
</evidence>
<dbReference type="Proteomes" id="UP000265808">
    <property type="component" value="Unassembled WGS sequence"/>
</dbReference>
<organism evidence="1 4">
    <name type="scientific">Blautia obeum</name>
    <dbReference type="NCBI Taxonomy" id="40520"/>
    <lineage>
        <taxon>Bacteria</taxon>
        <taxon>Bacillati</taxon>
        <taxon>Bacillota</taxon>
        <taxon>Clostridia</taxon>
        <taxon>Lachnospirales</taxon>
        <taxon>Lachnospiraceae</taxon>
        <taxon>Blautia</taxon>
    </lineage>
</organism>
<dbReference type="RefSeq" id="WP_117998304.1">
    <property type="nucleotide sequence ID" value="NZ_QRSS01000035.1"/>
</dbReference>